<reference evidence="2" key="1">
    <citation type="submission" date="2020-05" db="EMBL/GenBank/DDBJ databases">
        <authorList>
            <person name="Chiriac C."/>
            <person name="Salcher M."/>
            <person name="Ghai R."/>
            <person name="Kavagutti S V."/>
        </authorList>
    </citation>
    <scope>NUCLEOTIDE SEQUENCE</scope>
</reference>
<accession>A0A6J7WIE4</accession>
<protein>
    <submittedName>
        <fullName evidence="2">Uncharacterized protein</fullName>
    </submittedName>
</protein>
<evidence type="ECO:0000313" key="2">
    <source>
        <dbReference type="EMBL" id="CAB5217721.1"/>
    </source>
</evidence>
<proteinExistence type="predicted"/>
<sequence length="70" mass="7146">MAQIMKNEPKGYGTHATMSGNPKASDSTGEQGSVKKGIPAAKTNMTGADKAFAGGRSSGVCYTHGRKASQ</sequence>
<evidence type="ECO:0000256" key="1">
    <source>
        <dbReference type="SAM" id="MobiDB-lite"/>
    </source>
</evidence>
<feature type="region of interest" description="Disordered" evidence="1">
    <location>
        <begin position="1"/>
        <end position="70"/>
    </location>
</feature>
<organism evidence="2">
    <name type="scientific">uncultured Caudovirales phage</name>
    <dbReference type="NCBI Taxonomy" id="2100421"/>
    <lineage>
        <taxon>Viruses</taxon>
        <taxon>Duplodnaviria</taxon>
        <taxon>Heunggongvirae</taxon>
        <taxon>Uroviricota</taxon>
        <taxon>Caudoviricetes</taxon>
        <taxon>Peduoviridae</taxon>
        <taxon>Maltschvirus</taxon>
        <taxon>Maltschvirus maltsch</taxon>
    </lineage>
</organism>
<dbReference type="EMBL" id="LR798253">
    <property type="protein sequence ID" value="CAB5217721.1"/>
    <property type="molecule type" value="Genomic_DNA"/>
</dbReference>
<name>A0A6J7WIE4_9CAUD</name>
<gene>
    <name evidence="2" type="ORF">UFOVP205_14</name>
</gene>
<feature type="compositionally biased region" description="Polar residues" evidence="1">
    <location>
        <begin position="16"/>
        <end position="31"/>
    </location>
</feature>